<feature type="domain" description="ApeI dehydratase-like" evidence="1">
    <location>
        <begin position="5"/>
        <end position="97"/>
    </location>
</feature>
<dbReference type="PIRSF" id="PIRSF030962">
    <property type="entry name" value="Dehydrase_ECs4332_prd"/>
    <property type="match status" value="1"/>
</dbReference>
<comment type="caution">
    <text evidence="2">The sequence shown here is derived from an EMBL/GenBank/DDBJ whole genome shotgun (WGS) entry which is preliminary data.</text>
</comment>
<dbReference type="InterPro" id="IPR016962">
    <property type="entry name" value="Dehydrase_ECs4332_prd"/>
</dbReference>
<name>A0ABQ4Q5T4_9BURK</name>
<proteinExistence type="predicted"/>
<gene>
    <name evidence="2" type="ORF">NCCP691_25620</name>
</gene>
<evidence type="ECO:0000313" key="2">
    <source>
        <dbReference type="EMBL" id="GIZ52548.1"/>
    </source>
</evidence>
<dbReference type="Proteomes" id="UP000887222">
    <property type="component" value="Unassembled WGS sequence"/>
</dbReference>
<dbReference type="InterPro" id="IPR029069">
    <property type="entry name" value="HotDog_dom_sf"/>
</dbReference>
<dbReference type="Pfam" id="PF22818">
    <property type="entry name" value="ApeI-like"/>
    <property type="match status" value="1"/>
</dbReference>
<protein>
    <recommendedName>
        <fullName evidence="1">ApeI dehydratase-like domain-containing protein</fullName>
    </recommendedName>
</protein>
<evidence type="ECO:0000313" key="3">
    <source>
        <dbReference type="Proteomes" id="UP000887222"/>
    </source>
</evidence>
<organism evidence="2 3">
    <name type="scientific">Noviherbaspirillum aridicola</name>
    <dbReference type="NCBI Taxonomy" id="2849687"/>
    <lineage>
        <taxon>Bacteria</taxon>
        <taxon>Pseudomonadati</taxon>
        <taxon>Pseudomonadota</taxon>
        <taxon>Betaproteobacteria</taxon>
        <taxon>Burkholderiales</taxon>
        <taxon>Oxalobacteraceae</taxon>
        <taxon>Noviherbaspirillum</taxon>
    </lineage>
</organism>
<dbReference type="InterPro" id="IPR054545">
    <property type="entry name" value="ApeI-like"/>
</dbReference>
<reference evidence="2 3" key="1">
    <citation type="journal article" date="2022" name="Int. J. Syst. Evol. Microbiol.">
        <title>Noviherbaspirillum aridicola sp. nov., isolated from an arid soil in Pakistan.</title>
        <authorList>
            <person name="Khan I.U."/>
            <person name="Saqib M."/>
            <person name="Amin A."/>
            <person name="Hussain F."/>
            <person name="Li L."/>
            <person name="Liu Y.H."/>
            <person name="Fang B.Z."/>
            <person name="Ahmed I."/>
            <person name="Li W.J."/>
        </authorList>
    </citation>
    <scope>NUCLEOTIDE SEQUENCE [LARGE SCALE GENOMIC DNA]</scope>
    <source>
        <strain evidence="2 3">NCCP-691</strain>
    </source>
</reference>
<evidence type="ECO:0000259" key="1">
    <source>
        <dbReference type="Pfam" id="PF22818"/>
    </source>
</evidence>
<sequence length="104" mass="10449">MSMTRVALAVAADHPAYAGHFPGTPVLPGVVLLDEALCAIGTACGLSLDRCRIASVKFASPVAPGEPLTVEYDASAGANGGRIAFTVLSGDRRVASGVLQAGPE</sequence>
<dbReference type="EMBL" id="BPMK01000011">
    <property type="protein sequence ID" value="GIZ52548.1"/>
    <property type="molecule type" value="Genomic_DNA"/>
</dbReference>
<dbReference type="Gene3D" id="3.10.129.10">
    <property type="entry name" value="Hotdog Thioesterase"/>
    <property type="match status" value="1"/>
</dbReference>
<dbReference type="SUPFAM" id="SSF54637">
    <property type="entry name" value="Thioesterase/thiol ester dehydrase-isomerase"/>
    <property type="match status" value="1"/>
</dbReference>
<keyword evidence="3" id="KW-1185">Reference proteome</keyword>
<accession>A0ABQ4Q5T4</accession>